<dbReference type="SUPFAM" id="SSF48452">
    <property type="entry name" value="TPR-like"/>
    <property type="match status" value="2"/>
</dbReference>
<evidence type="ECO:0000256" key="10">
    <source>
        <dbReference type="PROSITE-ProRule" id="PRU00339"/>
    </source>
</evidence>
<gene>
    <name evidence="12" type="primary">Tomm70</name>
    <name evidence="12" type="ORF">TNIN_342011</name>
</gene>
<feature type="repeat" description="TPR" evidence="10">
    <location>
        <begin position="329"/>
        <end position="362"/>
    </location>
</feature>
<dbReference type="SMART" id="SM00028">
    <property type="entry name" value="TPR"/>
    <property type="match status" value="8"/>
</dbReference>
<evidence type="ECO:0000313" key="13">
    <source>
        <dbReference type="Proteomes" id="UP000886998"/>
    </source>
</evidence>
<keyword evidence="6 11" id="KW-1133">Transmembrane helix</keyword>
<dbReference type="Pfam" id="PF13414">
    <property type="entry name" value="TPR_11"/>
    <property type="match status" value="1"/>
</dbReference>
<evidence type="ECO:0000256" key="7">
    <source>
        <dbReference type="ARBA" id="ARBA00023128"/>
    </source>
</evidence>
<evidence type="ECO:0000256" key="2">
    <source>
        <dbReference type="ARBA" id="ARBA00022692"/>
    </source>
</evidence>
<sequence length="571" mass="65435">MAATSKGNAPQFSKWHLAVILGVGTPVALGIAYWYYKKKNSKNSKKLCDDVYENTETRTLPKELNNIIRKKNDLSKNPETPFSKAKAFKEQGNKFFKEGQFDKAIECYTSAIEICPPEQSEDLATFYQNRAAAYENLKNYEAVINDTTKALECNKSYLKALYRRAKAYEELGEWHKCLADITGVCMFDGFRTENYLKMTDRVIKELSKKEAKETFSKREPKLPSKHFIRHYFISFSEDPIMKSVEEYKKNKKDPSELSGFRLVIHHLAEENFDEIIPNCDVEINRRGPDLPEALLVRATFKLLQGQVQDSLADLTQLYALESIDVKVRVNCLIKIGTMKVQLEKMDEALQHFNKAIESDLNNADIYLHRGQVYLLMERFLDCLRDMEKSCSLNPNFPSARAQKCYIQYRCGLQYNDEAQKTAALKGFEEIEKSFPDCSECFFLYAQVLTECGQYQKAETYFRKAGDLDPQDPNVYVHLGILTLQWKEDCNLALEYLNKAISMDEKCQFGFETLGSIEIQKGNLQRGLELFQKAIDSAHTETELAHLYSLLLAAKAQASAAERFGLDLGNVL</sequence>
<evidence type="ECO:0000256" key="6">
    <source>
        <dbReference type="ARBA" id="ARBA00022989"/>
    </source>
</evidence>
<dbReference type="GO" id="GO:0030150">
    <property type="term" value="P:protein import into mitochondrial matrix"/>
    <property type="evidence" value="ECO:0007669"/>
    <property type="project" value="TreeGrafter"/>
</dbReference>
<name>A0A8X6I9N1_9ARAC</name>
<dbReference type="GO" id="GO:0030943">
    <property type="term" value="F:mitochondrion targeting sequence binding"/>
    <property type="evidence" value="ECO:0007669"/>
    <property type="project" value="TreeGrafter"/>
</dbReference>
<dbReference type="Proteomes" id="UP000886998">
    <property type="component" value="Unassembled WGS sequence"/>
</dbReference>
<dbReference type="GO" id="GO:0005741">
    <property type="term" value="C:mitochondrial outer membrane"/>
    <property type="evidence" value="ECO:0007669"/>
    <property type="project" value="UniProtKB-SubCell"/>
</dbReference>
<comment type="similarity">
    <text evidence="9">Belongs to the Tom70 family.</text>
</comment>
<evidence type="ECO:0000256" key="4">
    <source>
        <dbReference type="ARBA" id="ARBA00022787"/>
    </source>
</evidence>
<keyword evidence="5 10" id="KW-0802">TPR repeat</keyword>
<keyword evidence="8 11" id="KW-0472">Membrane</keyword>
<keyword evidence="2 11" id="KW-0812">Transmembrane</keyword>
<dbReference type="GO" id="GO:0008320">
    <property type="term" value="F:protein transmembrane transporter activity"/>
    <property type="evidence" value="ECO:0007669"/>
    <property type="project" value="TreeGrafter"/>
</dbReference>
<keyword evidence="12" id="KW-0675">Receptor</keyword>
<keyword evidence="3" id="KW-0677">Repeat</keyword>
<dbReference type="OrthoDB" id="66418at2759"/>
<proteinExistence type="inferred from homology"/>
<evidence type="ECO:0000313" key="12">
    <source>
        <dbReference type="EMBL" id="GFS36957.1"/>
    </source>
</evidence>
<comment type="subcellular location">
    <subcellularLocation>
        <location evidence="1">Mitochondrion outer membrane</location>
        <topology evidence="1">Single-pass membrane protein</topology>
    </subcellularLocation>
</comment>
<feature type="repeat" description="TPR" evidence="10">
    <location>
        <begin position="85"/>
        <end position="118"/>
    </location>
</feature>
<comment type="caution">
    <text evidence="12">The sequence shown here is derived from an EMBL/GenBank/DDBJ whole genome shotgun (WGS) entry which is preliminary data.</text>
</comment>
<protein>
    <submittedName>
        <fullName evidence="12">Mitochondrial import receptor subunit TOM70</fullName>
    </submittedName>
</protein>
<keyword evidence="4" id="KW-1000">Mitochondrion outer membrane</keyword>
<dbReference type="EMBL" id="BMAV01024886">
    <property type="protein sequence ID" value="GFS36957.1"/>
    <property type="molecule type" value="Genomic_DNA"/>
</dbReference>
<dbReference type="PANTHER" id="PTHR46208">
    <property type="entry name" value="MITOCHONDRIAL IMPORT RECEPTOR SUBUNIT TOM70"/>
    <property type="match status" value="1"/>
</dbReference>
<accession>A0A8X6I9N1</accession>
<organism evidence="12 13">
    <name type="scientific">Trichonephila inaurata madagascariensis</name>
    <dbReference type="NCBI Taxonomy" id="2747483"/>
    <lineage>
        <taxon>Eukaryota</taxon>
        <taxon>Metazoa</taxon>
        <taxon>Ecdysozoa</taxon>
        <taxon>Arthropoda</taxon>
        <taxon>Chelicerata</taxon>
        <taxon>Arachnida</taxon>
        <taxon>Araneae</taxon>
        <taxon>Araneomorphae</taxon>
        <taxon>Entelegynae</taxon>
        <taxon>Araneoidea</taxon>
        <taxon>Nephilidae</taxon>
        <taxon>Trichonephila</taxon>
        <taxon>Trichonephila inaurata</taxon>
    </lineage>
</organism>
<dbReference type="Pfam" id="PF00515">
    <property type="entry name" value="TPR_1"/>
    <property type="match status" value="1"/>
</dbReference>
<evidence type="ECO:0000256" key="9">
    <source>
        <dbReference type="ARBA" id="ARBA00038030"/>
    </source>
</evidence>
<evidence type="ECO:0000256" key="1">
    <source>
        <dbReference type="ARBA" id="ARBA00004572"/>
    </source>
</evidence>
<evidence type="ECO:0000256" key="11">
    <source>
        <dbReference type="SAM" id="Phobius"/>
    </source>
</evidence>
<feature type="transmembrane region" description="Helical" evidence="11">
    <location>
        <begin position="15"/>
        <end position="36"/>
    </location>
</feature>
<dbReference type="Gene3D" id="1.25.40.10">
    <property type="entry name" value="Tetratricopeptide repeat domain"/>
    <property type="match status" value="2"/>
</dbReference>
<dbReference type="AlphaFoldDB" id="A0A8X6I9N1"/>
<reference evidence="12" key="1">
    <citation type="submission" date="2020-08" db="EMBL/GenBank/DDBJ databases">
        <title>Multicomponent nature underlies the extraordinary mechanical properties of spider dragline silk.</title>
        <authorList>
            <person name="Kono N."/>
            <person name="Nakamura H."/>
            <person name="Mori M."/>
            <person name="Yoshida Y."/>
            <person name="Ohtoshi R."/>
            <person name="Malay A.D."/>
            <person name="Moran D.A.P."/>
            <person name="Tomita M."/>
            <person name="Numata K."/>
            <person name="Arakawa K."/>
        </authorList>
    </citation>
    <scope>NUCLEOTIDE SEQUENCE</scope>
</reference>
<dbReference type="Pfam" id="PF13181">
    <property type="entry name" value="TPR_8"/>
    <property type="match status" value="1"/>
</dbReference>
<feature type="repeat" description="TPR" evidence="10">
    <location>
        <begin position="363"/>
        <end position="396"/>
    </location>
</feature>
<dbReference type="PROSITE" id="PS50005">
    <property type="entry name" value="TPR"/>
    <property type="match status" value="4"/>
</dbReference>
<dbReference type="PANTHER" id="PTHR46208:SF1">
    <property type="entry name" value="MITOCHONDRIAL IMPORT RECEPTOR SUBUNIT TOM70"/>
    <property type="match status" value="1"/>
</dbReference>
<dbReference type="GO" id="GO:0045039">
    <property type="term" value="P:protein insertion into mitochondrial inner membrane"/>
    <property type="evidence" value="ECO:0007669"/>
    <property type="project" value="TreeGrafter"/>
</dbReference>
<dbReference type="InterPro" id="IPR011990">
    <property type="entry name" value="TPR-like_helical_dom_sf"/>
</dbReference>
<evidence type="ECO:0000256" key="8">
    <source>
        <dbReference type="ARBA" id="ARBA00023136"/>
    </source>
</evidence>
<keyword evidence="7" id="KW-0496">Mitochondrion</keyword>
<evidence type="ECO:0000256" key="5">
    <source>
        <dbReference type="ARBA" id="ARBA00022803"/>
    </source>
</evidence>
<feature type="repeat" description="TPR" evidence="10">
    <location>
        <begin position="438"/>
        <end position="471"/>
    </location>
</feature>
<dbReference type="InterPro" id="IPR019734">
    <property type="entry name" value="TPR_rpt"/>
</dbReference>
<keyword evidence="13" id="KW-1185">Reference proteome</keyword>
<evidence type="ECO:0000256" key="3">
    <source>
        <dbReference type="ARBA" id="ARBA00022737"/>
    </source>
</evidence>